<feature type="compositionally biased region" description="Polar residues" evidence="1">
    <location>
        <begin position="81"/>
        <end position="91"/>
    </location>
</feature>
<dbReference type="Proteomes" id="UP000314294">
    <property type="component" value="Unassembled WGS sequence"/>
</dbReference>
<proteinExistence type="predicted"/>
<dbReference type="EMBL" id="SRLO01001282">
    <property type="protein sequence ID" value="TNN39412.1"/>
    <property type="molecule type" value="Genomic_DNA"/>
</dbReference>
<comment type="caution">
    <text evidence="2">The sequence shown here is derived from an EMBL/GenBank/DDBJ whole genome shotgun (WGS) entry which is preliminary data.</text>
</comment>
<evidence type="ECO:0000313" key="2">
    <source>
        <dbReference type="EMBL" id="TNN39412.1"/>
    </source>
</evidence>
<protein>
    <submittedName>
        <fullName evidence="2">Uncharacterized protein</fullName>
    </submittedName>
</protein>
<feature type="region of interest" description="Disordered" evidence="1">
    <location>
        <begin position="64"/>
        <end position="104"/>
    </location>
</feature>
<accession>A0A4Z2FG82</accession>
<evidence type="ECO:0000256" key="1">
    <source>
        <dbReference type="SAM" id="MobiDB-lite"/>
    </source>
</evidence>
<reference evidence="2 3" key="1">
    <citation type="submission" date="2019-03" db="EMBL/GenBank/DDBJ databases">
        <title>First draft genome of Liparis tanakae, snailfish: a comprehensive survey of snailfish specific genes.</title>
        <authorList>
            <person name="Kim W."/>
            <person name="Song I."/>
            <person name="Jeong J.-H."/>
            <person name="Kim D."/>
            <person name="Kim S."/>
            <person name="Ryu S."/>
            <person name="Song J.Y."/>
            <person name="Lee S.K."/>
        </authorList>
    </citation>
    <scope>NUCLEOTIDE SEQUENCE [LARGE SCALE GENOMIC DNA]</scope>
    <source>
        <tissue evidence="2">Muscle</tissue>
    </source>
</reference>
<organism evidence="2 3">
    <name type="scientific">Liparis tanakae</name>
    <name type="common">Tanaka's snailfish</name>
    <dbReference type="NCBI Taxonomy" id="230148"/>
    <lineage>
        <taxon>Eukaryota</taxon>
        <taxon>Metazoa</taxon>
        <taxon>Chordata</taxon>
        <taxon>Craniata</taxon>
        <taxon>Vertebrata</taxon>
        <taxon>Euteleostomi</taxon>
        <taxon>Actinopterygii</taxon>
        <taxon>Neopterygii</taxon>
        <taxon>Teleostei</taxon>
        <taxon>Neoteleostei</taxon>
        <taxon>Acanthomorphata</taxon>
        <taxon>Eupercaria</taxon>
        <taxon>Perciformes</taxon>
        <taxon>Cottioidei</taxon>
        <taxon>Cottales</taxon>
        <taxon>Liparidae</taxon>
        <taxon>Liparis</taxon>
    </lineage>
</organism>
<dbReference type="AlphaFoldDB" id="A0A4Z2FG82"/>
<keyword evidence="3" id="KW-1185">Reference proteome</keyword>
<name>A0A4Z2FG82_9TELE</name>
<sequence length="104" mass="11189">MIVSSGKANTGVAERQEKHERIVQGAPLLCYVSCDKITEGAGPRWRAPLARRPAAIWKRFASPVSHAPPGRVLHEADEADSSNTDVITSNAKEVPPGVTRPPPQ</sequence>
<evidence type="ECO:0000313" key="3">
    <source>
        <dbReference type="Proteomes" id="UP000314294"/>
    </source>
</evidence>
<gene>
    <name evidence="2" type="ORF">EYF80_050412</name>
</gene>